<accession>A0A0M9UD51</accession>
<evidence type="ECO:0000256" key="5">
    <source>
        <dbReference type="ARBA" id="ARBA00022917"/>
    </source>
</evidence>
<comment type="pathway">
    <text evidence="8">Aminoacyl-tRNA biosynthesis; selenocysteinyl-tRNA(Sec) biosynthesis; selenocysteinyl-tRNA(Sec) from L-seryl-tRNA(Sec) (bacterial route): step 1/1.</text>
</comment>
<comment type="caution">
    <text evidence="11">The sequence shown here is derived from an EMBL/GenBank/DDBJ whole genome shotgun (WGS) entry which is preliminary data.</text>
</comment>
<evidence type="ECO:0000259" key="10">
    <source>
        <dbReference type="Pfam" id="PF12390"/>
    </source>
</evidence>
<sequence length="459" mass="49774">MPTHEHLRRIPSVNRLLQTPALQEAMQAFGRAPVVAAVRETLDAVRDEIAAGRMPDLTPEALTTRIIAHLHRRVFPTLRPIINATGVIIHTNLGRAPLSQAALEAIRTVGAGYSNLEYDLESGRRGSRYTHVGELLAELTGAEAGLVANNNAAALVLILATHAAGHDILISRAHLVEIGGGFRIPDIMAQSGARLREVGTTNRTYIRDYEAAITPEQCAMILRVHTSNFRIEGFVHQPTLKELVALARRYGLLVGDDLGSGALLDTTQFGLAPEPRPQESIADGADVVCFSGDKLLGGPQAGCIVGRREVIDAIKRHPLMRAFRVDKTTLAALDATLRAYQRGTAVEEIPIWQMIATPTDVLRQRAEAWAGVWRQKGRQADVVPSQSAIGGGSLPGQTLPTWVVRLPSAHPQQEAAALRHATPPIVARIEDDSLLFDPRTVRPEEEQTLVRVVAATLEP</sequence>
<keyword evidence="5 8" id="KW-0648">Protein biosynthesis</keyword>
<evidence type="ECO:0000256" key="7">
    <source>
        <dbReference type="ARBA" id="ARBA00044507"/>
    </source>
</evidence>
<evidence type="ECO:0000256" key="2">
    <source>
        <dbReference type="ARBA" id="ARBA00022490"/>
    </source>
</evidence>
<dbReference type="EMBL" id="LGKN01000005">
    <property type="protein sequence ID" value="KPL87990.1"/>
    <property type="molecule type" value="Genomic_DNA"/>
</dbReference>
<evidence type="ECO:0000256" key="9">
    <source>
        <dbReference type="PIRSR" id="PIRSR618319-50"/>
    </source>
</evidence>
<keyword evidence="2 8" id="KW-0963">Cytoplasm</keyword>
<dbReference type="Proteomes" id="UP000037784">
    <property type="component" value="Unassembled WGS sequence"/>
</dbReference>
<evidence type="ECO:0000313" key="11">
    <source>
        <dbReference type="EMBL" id="GAP63644.1"/>
    </source>
</evidence>
<dbReference type="GO" id="GO:0005737">
    <property type="term" value="C:cytoplasm"/>
    <property type="evidence" value="ECO:0007669"/>
    <property type="project" value="UniProtKB-SubCell"/>
</dbReference>
<dbReference type="GO" id="GO:0004125">
    <property type="term" value="F:L-seryl-tRNA(Sec) selenium transferase activity"/>
    <property type="evidence" value="ECO:0007669"/>
    <property type="project" value="UniProtKB-UniRule"/>
</dbReference>
<evidence type="ECO:0000256" key="1">
    <source>
        <dbReference type="ARBA" id="ARBA00001933"/>
    </source>
</evidence>
<comment type="cofactor">
    <cofactor evidence="1 8 9">
        <name>pyridoxal 5'-phosphate</name>
        <dbReference type="ChEBI" id="CHEBI:597326"/>
    </cofactor>
</comment>
<reference evidence="13" key="3">
    <citation type="submission" date="2015-08" db="EMBL/GenBank/DDBJ databases">
        <title>Draft Genome Sequence of a Heterotrophic Facultative Anaerobic Bacterium Ardenticatena maritima Strain 110S.</title>
        <authorList>
            <person name="Kawaichi S."/>
            <person name="Yoshida T."/>
            <person name="Sako Y."/>
            <person name="Nakamura R."/>
        </authorList>
    </citation>
    <scope>NUCLEOTIDE SEQUENCE [LARGE SCALE GENOMIC DNA]</scope>
    <source>
        <strain evidence="13">110S</strain>
    </source>
</reference>
<evidence type="ECO:0000313" key="14">
    <source>
        <dbReference type="Proteomes" id="UP000050502"/>
    </source>
</evidence>
<dbReference type="GO" id="GO:0001514">
    <property type="term" value="P:selenocysteine incorporation"/>
    <property type="evidence" value="ECO:0007669"/>
    <property type="project" value="UniProtKB-UniRule"/>
</dbReference>
<gene>
    <name evidence="8 11" type="primary">selA</name>
    <name evidence="11" type="ORF">ARMA_2067</name>
    <name evidence="12" type="ORF">SE16_10780</name>
</gene>
<dbReference type="EMBL" id="BBZA01000179">
    <property type="protein sequence ID" value="GAP63644.1"/>
    <property type="molecule type" value="Genomic_DNA"/>
</dbReference>
<dbReference type="InterPro" id="IPR015424">
    <property type="entry name" value="PyrdxlP-dep_Trfase"/>
</dbReference>
<dbReference type="InterPro" id="IPR025862">
    <property type="entry name" value="SelA_trans_N_dom"/>
</dbReference>
<dbReference type="Pfam" id="PF12390">
    <property type="entry name" value="Se-cys_synth_N"/>
    <property type="match status" value="1"/>
</dbReference>
<name>A0A0M9UD51_9CHLR</name>
<evidence type="ECO:0000313" key="12">
    <source>
        <dbReference type="EMBL" id="KPL87990.1"/>
    </source>
</evidence>
<dbReference type="PANTHER" id="PTHR32328:SF0">
    <property type="entry name" value="L-SERYL-TRNA(SEC) SELENIUM TRANSFERASE"/>
    <property type="match status" value="1"/>
</dbReference>
<dbReference type="NCBIfam" id="TIGR00474">
    <property type="entry name" value="selA"/>
    <property type="match status" value="1"/>
</dbReference>
<dbReference type="HAMAP" id="MF_00423">
    <property type="entry name" value="SelA"/>
    <property type="match status" value="1"/>
</dbReference>
<proteinExistence type="inferred from homology"/>
<dbReference type="SUPFAM" id="SSF53383">
    <property type="entry name" value="PLP-dependent transferases"/>
    <property type="match status" value="1"/>
</dbReference>
<evidence type="ECO:0000256" key="3">
    <source>
        <dbReference type="ARBA" id="ARBA00022679"/>
    </source>
</evidence>
<reference evidence="11 13" key="1">
    <citation type="journal article" date="2015" name="Genome Announc.">
        <title>Draft Genome Sequence of a Heterotrophic Facultative Anaerobic Thermophilic Bacterium, Ardenticatena maritima Strain 110ST.</title>
        <authorList>
            <person name="Kawaichi S."/>
            <person name="Yoshida T."/>
            <person name="Sako Y."/>
            <person name="Nakamura R."/>
        </authorList>
    </citation>
    <scope>NUCLEOTIDE SEQUENCE [LARGE SCALE GENOMIC DNA]</scope>
    <source>
        <strain evidence="11 13">110S</strain>
    </source>
</reference>
<evidence type="ECO:0000256" key="8">
    <source>
        <dbReference type="HAMAP-Rule" id="MF_00423"/>
    </source>
</evidence>
<comment type="function">
    <text evidence="8">Converts seryl-tRNA(Sec) to selenocysteinyl-tRNA(Sec) required for selenoprotein biosynthesis.</text>
</comment>
<comment type="subcellular location">
    <subcellularLocation>
        <location evidence="8">Cytoplasm</location>
    </subcellularLocation>
</comment>
<keyword evidence="3 8" id="KW-0808">Transferase</keyword>
<reference evidence="12 14" key="2">
    <citation type="submission" date="2015-07" db="EMBL/GenBank/DDBJ databases">
        <title>Whole genome sequence of Ardenticatena maritima DSM 23922.</title>
        <authorList>
            <person name="Hemp J."/>
            <person name="Ward L.M."/>
            <person name="Pace L.A."/>
            <person name="Fischer W.W."/>
        </authorList>
    </citation>
    <scope>NUCLEOTIDE SEQUENCE [LARGE SCALE GENOMIC DNA]</scope>
    <source>
        <strain evidence="12 14">110S</strain>
    </source>
</reference>
<dbReference type="Gene3D" id="3.90.1150.180">
    <property type="match status" value="1"/>
</dbReference>
<keyword evidence="4 8" id="KW-0663">Pyridoxal phosphate</keyword>
<dbReference type="EC" id="2.9.1.1" evidence="8"/>
<comment type="catalytic activity">
    <reaction evidence="8">
        <text>L-seryl-tRNA(Sec) + selenophosphate + H(+) = L-selenocysteinyl-tRNA(Sec) + phosphate</text>
        <dbReference type="Rhea" id="RHEA:22728"/>
        <dbReference type="Rhea" id="RHEA-COMP:9742"/>
        <dbReference type="Rhea" id="RHEA-COMP:9743"/>
        <dbReference type="ChEBI" id="CHEBI:15378"/>
        <dbReference type="ChEBI" id="CHEBI:16144"/>
        <dbReference type="ChEBI" id="CHEBI:43474"/>
        <dbReference type="ChEBI" id="CHEBI:78533"/>
        <dbReference type="ChEBI" id="CHEBI:78573"/>
        <dbReference type="EC" id="2.9.1.1"/>
    </reaction>
</comment>
<dbReference type="Pfam" id="PF03841">
    <property type="entry name" value="SelA"/>
    <property type="match status" value="1"/>
</dbReference>
<dbReference type="STRING" id="872965.SE16_10780"/>
<protein>
    <recommendedName>
        <fullName evidence="8">L-seryl-tRNA(Sec) selenium transferase</fullName>
        <ecNumber evidence="8">2.9.1.1</ecNumber>
    </recommendedName>
    <alternativeName>
        <fullName evidence="8">Selenocysteine synthase</fullName>
        <shortName evidence="8">Sec synthase</shortName>
    </alternativeName>
    <alternativeName>
        <fullName evidence="8">Selenocysteinyl-tRNA(Sec) synthase</fullName>
    </alternativeName>
</protein>
<dbReference type="Gene3D" id="3.40.640.10">
    <property type="entry name" value="Type I PLP-dependent aspartate aminotransferase-like (Major domain)"/>
    <property type="match status" value="1"/>
</dbReference>
<dbReference type="InterPro" id="IPR004534">
    <property type="entry name" value="SelA_trans"/>
</dbReference>
<dbReference type="PATRIC" id="fig|872965.6.peg.2210"/>
<dbReference type="InterPro" id="IPR015421">
    <property type="entry name" value="PyrdxlP-dep_Trfase_major"/>
</dbReference>
<organism evidence="11 13">
    <name type="scientific">Ardenticatena maritima</name>
    <dbReference type="NCBI Taxonomy" id="872965"/>
    <lineage>
        <taxon>Bacteria</taxon>
        <taxon>Bacillati</taxon>
        <taxon>Chloroflexota</taxon>
        <taxon>Ardenticatenia</taxon>
        <taxon>Ardenticatenales</taxon>
        <taxon>Ardenticatenaceae</taxon>
        <taxon>Ardenticatena</taxon>
    </lineage>
</organism>
<feature type="modified residue" description="N6-(pyridoxal phosphate)lysine" evidence="8 9">
    <location>
        <position position="294"/>
    </location>
</feature>
<dbReference type="PANTHER" id="PTHR32328">
    <property type="entry name" value="L-SERYL-TRNA(SEC) SELENIUM TRANSFERASE"/>
    <property type="match status" value="1"/>
</dbReference>
<dbReference type="Proteomes" id="UP000050502">
    <property type="component" value="Unassembled WGS sequence"/>
</dbReference>
<dbReference type="InParanoid" id="A0A0M9UD51"/>
<dbReference type="GO" id="GO:0001717">
    <property type="term" value="P:conversion of seryl-tRNAsec to selenocys-tRNAsec"/>
    <property type="evidence" value="ECO:0007669"/>
    <property type="project" value="UniProtKB-UniRule"/>
</dbReference>
<dbReference type="RefSeq" id="WP_054493452.1">
    <property type="nucleotide sequence ID" value="NZ_BBZA01000179.1"/>
</dbReference>
<evidence type="ECO:0000256" key="6">
    <source>
        <dbReference type="ARBA" id="ARBA00023266"/>
    </source>
</evidence>
<comment type="similarity">
    <text evidence="7 8">Belongs to the SelA family.</text>
</comment>
<evidence type="ECO:0000313" key="13">
    <source>
        <dbReference type="Proteomes" id="UP000037784"/>
    </source>
</evidence>
<evidence type="ECO:0000256" key="4">
    <source>
        <dbReference type="ARBA" id="ARBA00022898"/>
    </source>
</evidence>
<dbReference type="OrthoDB" id="9787096at2"/>
<dbReference type="AlphaFoldDB" id="A0A0M9UD51"/>
<dbReference type="UniPathway" id="UPA00906">
    <property type="reaction ID" value="UER00896"/>
</dbReference>
<keyword evidence="13" id="KW-1185">Reference proteome</keyword>
<dbReference type="InterPro" id="IPR018319">
    <property type="entry name" value="SelA-like"/>
</dbReference>
<keyword evidence="6 8" id="KW-0711">Selenium</keyword>
<feature type="domain" description="L-seryl-tRNA selenium transferase N-terminal" evidence="10">
    <location>
        <begin position="7"/>
        <end position="46"/>
    </location>
</feature>